<gene>
    <name evidence="2" type="ORF">GRAN_5076</name>
</gene>
<dbReference type="EMBL" id="RDSM01000006">
    <property type="protein sequence ID" value="RXH54107.1"/>
    <property type="molecule type" value="Genomic_DNA"/>
</dbReference>
<name>A0A4Q0STU9_9BACT</name>
<dbReference type="InterPro" id="IPR011042">
    <property type="entry name" value="6-blade_b-propeller_TolB-like"/>
</dbReference>
<protein>
    <submittedName>
        <fullName evidence="2">PQQ-dependent oxidoreductase, gdhB family</fullName>
    </submittedName>
</protein>
<proteinExistence type="predicted"/>
<evidence type="ECO:0000313" key="3">
    <source>
        <dbReference type="Proteomes" id="UP000289437"/>
    </source>
</evidence>
<dbReference type="InterPro" id="IPR012938">
    <property type="entry name" value="Glc/Sorbosone_DH"/>
</dbReference>
<keyword evidence="3" id="KW-1185">Reference proteome</keyword>
<comment type="caution">
    <text evidence="2">The sequence shown here is derived from an EMBL/GenBank/DDBJ whole genome shotgun (WGS) entry which is preliminary data.</text>
</comment>
<dbReference type="Gene3D" id="2.120.10.30">
    <property type="entry name" value="TolB, C-terminal domain"/>
    <property type="match status" value="1"/>
</dbReference>
<sequence>MPAFAGQTRAPAVVTRAHYAAKVMTTGLNQPWGIAFLPDGKILVKEKVGTMRVVDSKTERLKRAS</sequence>
<reference evidence="3" key="2">
    <citation type="submission" date="2019-02" db="EMBL/GenBank/DDBJ databases">
        <title>Granulicella sibirica sp. nov., a psychrotolerant acidobacterium isolated from an organic soil layer in forested tundra, West Siberia.</title>
        <authorList>
            <person name="Oshkin I.Y."/>
            <person name="Kulichevskaya I.S."/>
            <person name="Rijpstra W.I.C."/>
            <person name="Sinninghe Damste J.S."/>
            <person name="Rakitin A.L."/>
            <person name="Ravin N.V."/>
            <person name="Dedysh S.N."/>
        </authorList>
    </citation>
    <scope>NUCLEOTIDE SEQUENCE [LARGE SCALE GENOMIC DNA]</scope>
    <source>
        <strain evidence="3">AF10</strain>
    </source>
</reference>
<feature type="domain" description="Glucose/Sorbosone dehydrogenase" evidence="1">
    <location>
        <begin position="28"/>
        <end position="59"/>
    </location>
</feature>
<evidence type="ECO:0000259" key="1">
    <source>
        <dbReference type="Pfam" id="PF07995"/>
    </source>
</evidence>
<accession>A0A4Q0STU9</accession>
<evidence type="ECO:0000313" key="2">
    <source>
        <dbReference type="EMBL" id="RXH54107.1"/>
    </source>
</evidence>
<dbReference type="AlphaFoldDB" id="A0A4Q0STU9"/>
<reference evidence="2 3" key="1">
    <citation type="submission" date="2018-11" db="EMBL/GenBank/DDBJ databases">
        <authorList>
            <person name="Mardanov A.V."/>
            <person name="Ravin N.V."/>
            <person name="Dedysh S.N."/>
        </authorList>
    </citation>
    <scope>NUCLEOTIDE SEQUENCE [LARGE SCALE GENOMIC DNA]</scope>
    <source>
        <strain evidence="2 3">AF10</strain>
    </source>
</reference>
<dbReference type="Proteomes" id="UP000289437">
    <property type="component" value="Unassembled WGS sequence"/>
</dbReference>
<dbReference type="Pfam" id="PF07995">
    <property type="entry name" value="GSDH"/>
    <property type="match status" value="1"/>
</dbReference>
<organism evidence="2 3">
    <name type="scientific">Granulicella sibirica</name>
    <dbReference type="NCBI Taxonomy" id="2479048"/>
    <lineage>
        <taxon>Bacteria</taxon>
        <taxon>Pseudomonadati</taxon>
        <taxon>Acidobacteriota</taxon>
        <taxon>Terriglobia</taxon>
        <taxon>Terriglobales</taxon>
        <taxon>Acidobacteriaceae</taxon>
        <taxon>Granulicella</taxon>
    </lineage>
</organism>